<dbReference type="InterPro" id="IPR007358">
    <property type="entry name" value="Nucleoid_associated_NdpA"/>
</dbReference>
<keyword evidence="2" id="KW-1185">Reference proteome</keyword>
<dbReference type="GO" id="GO:0009295">
    <property type="term" value="C:nucleoid"/>
    <property type="evidence" value="ECO:0007669"/>
    <property type="project" value="InterPro"/>
</dbReference>
<organism evidence="1 2">
    <name type="scientific">Irregularibacter muris</name>
    <dbReference type="NCBI Taxonomy" id="1796619"/>
    <lineage>
        <taxon>Bacteria</taxon>
        <taxon>Bacillati</taxon>
        <taxon>Bacillota</taxon>
        <taxon>Clostridia</taxon>
        <taxon>Eubacteriales</taxon>
        <taxon>Eubacteriaceae</taxon>
        <taxon>Irregularibacter</taxon>
    </lineage>
</organism>
<dbReference type="Pfam" id="PF04245">
    <property type="entry name" value="NA37"/>
    <property type="match status" value="1"/>
</dbReference>
<gene>
    <name evidence="1" type="ORF">NSA47_05140</name>
</gene>
<evidence type="ECO:0000313" key="2">
    <source>
        <dbReference type="Proteomes" id="UP001205748"/>
    </source>
</evidence>
<dbReference type="RefSeq" id="WP_257529842.1">
    <property type="nucleotide sequence ID" value="NZ_JANKAS010000003.1"/>
</dbReference>
<reference evidence="1" key="1">
    <citation type="submission" date="2022-07" db="EMBL/GenBank/DDBJ databases">
        <title>Enhanced cultured diversity of the mouse gut microbiota enables custom-made synthetic communities.</title>
        <authorList>
            <person name="Afrizal A."/>
        </authorList>
    </citation>
    <scope>NUCLEOTIDE SEQUENCE</scope>
    <source>
        <strain evidence="1">DSM 28593</strain>
    </source>
</reference>
<protein>
    <submittedName>
        <fullName evidence="1">Nucleoid-associated protein</fullName>
    </submittedName>
</protein>
<comment type="caution">
    <text evidence="1">The sequence shown here is derived from an EMBL/GenBank/DDBJ whole genome shotgun (WGS) entry which is preliminary data.</text>
</comment>
<dbReference type="AlphaFoldDB" id="A0AAE3HGW1"/>
<sequence length="333" mass="37899">MITINKAILHILDFHSDIRVFSERELDTEDNSVNTFLAKHIEKSFKDSNLKTGKFLEGSQFEEGLIEYFYNRLDFISFSHHIAQRIHEVMEKSDQLDSMDVILADFVLDGQRMLGLLFCPNKIGFTHQVLQDTDKVKNDIIHHYAILPSTSQKLEGYAFINLSSLEIKFHDKKRSISGDDAYIIPEYIMQCSSGISPKETVKLMNDITERIADNYGQSTVMAVSKAKNVIVDNIQVSEDLDAEELGKQIFASSPAMQEEFVNEVKNAGLSNKVKMDKNIAIRLGKNHKIKTDTGIELIIPVDYFENKEYIEFINNPDGTLSIQVKNIGQILNK</sequence>
<accession>A0AAE3HGW1</accession>
<dbReference type="EMBL" id="JANKAS010000003">
    <property type="protein sequence ID" value="MCR1898373.1"/>
    <property type="molecule type" value="Genomic_DNA"/>
</dbReference>
<name>A0AAE3HGW1_9FIRM</name>
<proteinExistence type="predicted"/>
<evidence type="ECO:0000313" key="1">
    <source>
        <dbReference type="EMBL" id="MCR1898373.1"/>
    </source>
</evidence>
<dbReference type="Proteomes" id="UP001205748">
    <property type="component" value="Unassembled WGS sequence"/>
</dbReference>